<reference evidence="3" key="1">
    <citation type="journal article" date="2015" name="Nat. Genet.">
        <title>The genome and transcriptome of the zoonotic hookworm Ancylostoma ceylanicum identify infection-specific gene families.</title>
        <authorList>
            <person name="Schwarz E.M."/>
            <person name="Hu Y."/>
            <person name="Antoshechkin I."/>
            <person name="Miller M.M."/>
            <person name="Sternberg P.W."/>
            <person name="Aroian R.V."/>
        </authorList>
    </citation>
    <scope>NUCLEOTIDE SEQUENCE</scope>
    <source>
        <strain evidence="3">HY135</strain>
    </source>
</reference>
<dbReference type="EMBL" id="JARK01000239">
    <property type="protein sequence ID" value="EYC39816.1"/>
    <property type="molecule type" value="Genomic_DNA"/>
</dbReference>
<evidence type="ECO:0000313" key="3">
    <source>
        <dbReference type="Proteomes" id="UP000024635"/>
    </source>
</evidence>
<feature type="region of interest" description="Disordered" evidence="1">
    <location>
        <begin position="94"/>
        <end position="122"/>
    </location>
</feature>
<comment type="caution">
    <text evidence="2">The sequence shown here is derived from an EMBL/GenBank/DDBJ whole genome shotgun (WGS) entry which is preliminary data.</text>
</comment>
<dbReference type="AlphaFoldDB" id="A0A016WJN1"/>
<gene>
    <name evidence="2" type="primary">Acey_s0639.g982</name>
    <name evidence="2" type="ORF">Y032_0639g982</name>
</gene>
<evidence type="ECO:0000256" key="1">
    <source>
        <dbReference type="SAM" id="MobiDB-lite"/>
    </source>
</evidence>
<proteinExistence type="predicted"/>
<protein>
    <submittedName>
        <fullName evidence="2">Uncharacterized protein</fullName>
    </submittedName>
</protein>
<accession>A0A016WJN1</accession>
<evidence type="ECO:0000313" key="2">
    <source>
        <dbReference type="EMBL" id="EYC39816.1"/>
    </source>
</evidence>
<sequence length="122" mass="14234">MRYAQAAIGWRFGRHAIPREIGQNRSRVHGLLLKMNARGVTTAAFVMFARKILAILRSLIRVMRQFYEKRAHRTRICEPVSGTTEIQLQFPRNSKVVKQKERGEQQKAEKVSEFEMHNVNRA</sequence>
<feature type="compositionally biased region" description="Basic and acidic residues" evidence="1">
    <location>
        <begin position="98"/>
        <end position="122"/>
    </location>
</feature>
<organism evidence="2 3">
    <name type="scientific">Ancylostoma ceylanicum</name>
    <dbReference type="NCBI Taxonomy" id="53326"/>
    <lineage>
        <taxon>Eukaryota</taxon>
        <taxon>Metazoa</taxon>
        <taxon>Ecdysozoa</taxon>
        <taxon>Nematoda</taxon>
        <taxon>Chromadorea</taxon>
        <taxon>Rhabditida</taxon>
        <taxon>Rhabditina</taxon>
        <taxon>Rhabditomorpha</taxon>
        <taxon>Strongyloidea</taxon>
        <taxon>Ancylostomatidae</taxon>
        <taxon>Ancylostomatinae</taxon>
        <taxon>Ancylostoma</taxon>
    </lineage>
</organism>
<name>A0A016WJN1_9BILA</name>
<dbReference type="Proteomes" id="UP000024635">
    <property type="component" value="Unassembled WGS sequence"/>
</dbReference>
<keyword evidence="3" id="KW-1185">Reference proteome</keyword>